<dbReference type="AlphaFoldDB" id="A0A813GIW7"/>
<accession>A0A813GIW7</accession>
<dbReference type="Gene3D" id="3.40.800.20">
    <property type="entry name" value="Histone deacetylase domain"/>
    <property type="match status" value="1"/>
</dbReference>
<evidence type="ECO:0000313" key="1">
    <source>
        <dbReference type="EMBL" id="CAE8622806.1"/>
    </source>
</evidence>
<protein>
    <recommendedName>
        <fullName evidence="3">Histone deacetylase</fullName>
    </recommendedName>
</protein>
<feature type="non-terminal residue" evidence="1">
    <location>
        <position position="1"/>
    </location>
</feature>
<dbReference type="Proteomes" id="UP000654075">
    <property type="component" value="Unassembled WGS sequence"/>
</dbReference>
<dbReference type="EMBL" id="CAJNNV010028060">
    <property type="protein sequence ID" value="CAE8622806.1"/>
    <property type="molecule type" value="Genomic_DNA"/>
</dbReference>
<comment type="caution">
    <text evidence="1">The sequence shown here is derived from an EMBL/GenBank/DDBJ whole genome shotgun (WGS) entry which is preliminary data.</text>
</comment>
<proteinExistence type="predicted"/>
<dbReference type="SUPFAM" id="SSF52768">
    <property type="entry name" value="Arginase/deacetylase"/>
    <property type="match status" value="1"/>
</dbReference>
<keyword evidence="2" id="KW-1185">Reference proteome</keyword>
<dbReference type="InterPro" id="IPR037138">
    <property type="entry name" value="His_deacetylse_dom_sf"/>
</dbReference>
<reference evidence="1" key="1">
    <citation type="submission" date="2021-02" db="EMBL/GenBank/DDBJ databases">
        <authorList>
            <person name="Dougan E. K."/>
            <person name="Rhodes N."/>
            <person name="Thang M."/>
            <person name="Chan C."/>
        </authorList>
    </citation>
    <scope>NUCLEOTIDE SEQUENCE</scope>
</reference>
<evidence type="ECO:0000313" key="2">
    <source>
        <dbReference type="Proteomes" id="UP000654075"/>
    </source>
</evidence>
<evidence type="ECO:0008006" key="3">
    <source>
        <dbReference type="Google" id="ProtNLM"/>
    </source>
</evidence>
<gene>
    <name evidence="1" type="ORF">PGLA1383_LOCUS40195</name>
</gene>
<dbReference type="InterPro" id="IPR023696">
    <property type="entry name" value="Ureohydrolase_dom_sf"/>
</dbReference>
<dbReference type="OrthoDB" id="424012at2759"/>
<sequence>VAESLCGGRLILALEGGYEPHALMACVAEVTTALMESPPSSGDAPLRKEPFNCSPDWLGQPLRESRAAIHAARVAHRGLPLRLSEGYAAVLFPFAARRPRRDE</sequence>
<name>A0A813GIW7_POLGL</name>
<feature type="non-terminal residue" evidence="1">
    <location>
        <position position="103"/>
    </location>
</feature>
<organism evidence="1 2">
    <name type="scientific">Polarella glacialis</name>
    <name type="common">Dinoflagellate</name>
    <dbReference type="NCBI Taxonomy" id="89957"/>
    <lineage>
        <taxon>Eukaryota</taxon>
        <taxon>Sar</taxon>
        <taxon>Alveolata</taxon>
        <taxon>Dinophyceae</taxon>
        <taxon>Suessiales</taxon>
        <taxon>Suessiaceae</taxon>
        <taxon>Polarella</taxon>
    </lineage>
</organism>